<feature type="transmembrane region" description="Helical" evidence="1">
    <location>
        <begin position="21"/>
        <end position="42"/>
    </location>
</feature>
<feature type="transmembrane region" description="Helical" evidence="1">
    <location>
        <begin position="185"/>
        <end position="206"/>
    </location>
</feature>
<dbReference type="PANTHER" id="PTHR43471">
    <property type="entry name" value="ABC TRANSPORTER PERMEASE"/>
    <property type="match status" value="1"/>
</dbReference>
<reference evidence="2 3" key="1">
    <citation type="submission" date="2021-01" db="EMBL/GenBank/DDBJ databases">
        <title>FDA dAtabase for Regulatory Grade micrObial Sequences (FDA-ARGOS): Supporting development and validation of Infectious Disease Dx tests.</title>
        <authorList>
            <person name="Nelson B."/>
            <person name="Plummer A."/>
            <person name="Tallon L."/>
            <person name="Sadzewicz L."/>
            <person name="Zhao X."/>
            <person name="Boylan J."/>
            <person name="Ott S."/>
            <person name="Bowen H."/>
            <person name="Vavikolanu K."/>
            <person name="Mehta A."/>
            <person name="Aluvathingal J."/>
            <person name="Nadendla S."/>
            <person name="Myers T."/>
            <person name="Yan Y."/>
            <person name="Sichtig H."/>
        </authorList>
    </citation>
    <scope>NUCLEOTIDE SEQUENCE [LARGE SCALE GENOMIC DNA]</scope>
    <source>
        <strain evidence="2 3">FDAARGOS_1161</strain>
    </source>
</reference>
<feature type="transmembrane region" description="Helical" evidence="1">
    <location>
        <begin position="226"/>
        <end position="246"/>
    </location>
</feature>
<dbReference type="GO" id="GO:0005886">
    <property type="term" value="C:plasma membrane"/>
    <property type="evidence" value="ECO:0007669"/>
    <property type="project" value="UniProtKB-SubCell"/>
</dbReference>
<dbReference type="EMBL" id="CP068053">
    <property type="protein sequence ID" value="QQT00865.1"/>
    <property type="molecule type" value="Genomic_DNA"/>
</dbReference>
<dbReference type="GO" id="GO:0140359">
    <property type="term" value="F:ABC-type transporter activity"/>
    <property type="evidence" value="ECO:0007669"/>
    <property type="project" value="InterPro"/>
</dbReference>
<gene>
    <name evidence="2" type="ORF">I6J18_02790</name>
</gene>
<evidence type="ECO:0000313" key="3">
    <source>
        <dbReference type="Proteomes" id="UP000595254"/>
    </source>
</evidence>
<accession>A0A974S211</accession>
<protein>
    <submittedName>
        <fullName evidence="2">ABC transporter permease subunit</fullName>
    </submittedName>
</protein>
<feature type="transmembrane region" description="Helical" evidence="1">
    <location>
        <begin position="157"/>
        <end position="178"/>
    </location>
</feature>
<keyword evidence="1" id="KW-0472">Membrane</keyword>
<dbReference type="AlphaFoldDB" id="A0A974S211"/>
<keyword evidence="1" id="KW-1133">Transmembrane helix</keyword>
<keyword evidence="3" id="KW-1185">Reference proteome</keyword>
<dbReference type="Proteomes" id="UP000595254">
    <property type="component" value="Chromosome"/>
</dbReference>
<evidence type="ECO:0000313" key="2">
    <source>
        <dbReference type="EMBL" id="QQT00865.1"/>
    </source>
</evidence>
<proteinExistence type="predicted"/>
<name>A0A974S211_PERPY</name>
<dbReference type="Pfam" id="PF12679">
    <property type="entry name" value="ABC2_membrane_2"/>
    <property type="match status" value="1"/>
</dbReference>
<evidence type="ECO:0000256" key="1">
    <source>
        <dbReference type="SAM" id="Phobius"/>
    </source>
</evidence>
<dbReference type="KEGG" id="ppsr:I6J18_02790"/>
<organism evidence="2 3">
    <name type="scientific">Peribacillus psychrosaccharolyticus</name>
    <name type="common">Bacillus psychrosaccharolyticus</name>
    <dbReference type="NCBI Taxonomy" id="1407"/>
    <lineage>
        <taxon>Bacteria</taxon>
        <taxon>Bacillati</taxon>
        <taxon>Bacillota</taxon>
        <taxon>Bacilli</taxon>
        <taxon>Bacillales</taxon>
        <taxon>Bacillaceae</taxon>
        <taxon>Peribacillus</taxon>
    </lineage>
</organism>
<feature type="transmembrane region" description="Helical" evidence="1">
    <location>
        <begin position="125"/>
        <end position="145"/>
    </location>
</feature>
<dbReference type="RefSeq" id="WP_040375784.1">
    <property type="nucleotide sequence ID" value="NZ_CP068053.1"/>
</dbReference>
<feature type="transmembrane region" description="Helical" evidence="1">
    <location>
        <begin position="68"/>
        <end position="89"/>
    </location>
</feature>
<keyword evidence="1" id="KW-0812">Transmembrane</keyword>
<sequence>MRGFITLVKKEYLGSIRSKKVIWLPIVFMLMTLTQPLTLYYMEDILKMGGGLPEGSVLQMPVPSAEEVMASVLSQLNTLGVLVIVIAVMSTISDERKNGSLTFILTRPVSSLQIVGSKTLAEGSIVVISFICGYLLSYYYTVILFSTIPIQQVMESMLIYSLYCLFIVVCVIFSSAILTSNGAIAIVNILFFSVLSIAGSLFSEFLKWSPTELSNHAMNTLIDESTHGLTGSILVTIILMILLLFAGARAVDQKRV</sequence>